<organism evidence="2 3">
    <name type="scientific">Herbihabitans rhizosphaerae</name>
    <dbReference type="NCBI Taxonomy" id="1872711"/>
    <lineage>
        <taxon>Bacteria</taxon>
        <taxon>Bacillati</taxon>
        <taxon>Actinomycetota</taxon>
        <taxon>Actinomycetes</taxon>
        <taxon>Pseudonocardiales</taxon>
        <taxon>Pseudonocardiaceae</taxon>
        <taxon>Herbihabitans</taxon>
    </lineage>
</organism>
<dbReference type="EMBL" id="SGWQ01000006">
    <property type="protein sequence ID" value="RZS36812.1"/>
    <property type="molecule type" value="Genomic_DNA"/>
</dbReference>
<sequence>MTFGQRLRALREQRGMSRPVLGGLVGKSAEWVKGLENGRLLPPRLPVLLQLAQALQADDLAALTGDERVTSVSYGKTAHEQLPEIADALARHPITAGDSAQVDAGDLAARVAQTWDLWHGTRRHRTAVATLLPGLLHDARVATRGEGRRAALGSLAQVYHLTQLFLSFQPVPELVTLAGDRAMTAALDTDDPHTIAASAWYSNHVYRDAGQQHEARVQLALDARGLLHPESADEDRALWGLLSLAVALSFAKVGREGDAWRYWDDADEAARALPLGYSHPWLKFGRPMVDAYAITILADLMRGGDAVTRADRVDLDGIGSATRSAFHTIETARAYHQQREHVATLALVQRAYQEAPETARFNLFTRSVVADMAANGGATVRRDAVRFAGELGIIDR</sequence>
<dbReference type="SUPFAM" id="SSF47413">
    <property type="entry name" value="lambda repressor-like DNA-binding domains"/>
    <property type="match status" value="1"/>
</dbReference>
<dbReference type="SMART" id="SM00530">
    <property type="entry name" value="HTH_XRE"/>
    <property type="match status" value="1"/>
</dbReference>
<dbReference type="InterPro" id="IPR001387">
    <property type="entry name" value="Cro/C1-type_HTH"/>
</dbReference>
<dbReference type="GO" id="GO:0003677">
    <property type="term" value="F:DNA binding"/>
    <property type="evidence" value="ECO:0007669"/>
    <property type="project" value="InterPro"/>
</dbReference>
<name>A0A4Q7KNK9_9PSEU</name>
<accession>A0A4Q7KNK9</accession>
<dbReference type="CDD" id="cd00093">
    <property type="entry name" value="HTH_XRE"/>
    <property type="match status" value="1"/>
</dbReference>
<dbReference type="RefSeq" id="WP_130345445.1">
    <property type="nucleotide sequence ID" value="NZ_SGWQ01000006.1"/>
</dbReference>
<evidence type="ECO:0000313" key="2">
    <source>
        <dbReference type="EMBL" id="RZS36812.1"/>
    </source>
</evidence>
<evidence type="ECO:0000259" key="1">
    <source>
        <dbReference type="PROSITE" id="PS50943"/>
    </source>
</evidence>
<comment type="caution">
    <text evidence="2">The sequence shown here is derived from an EMBL/GenBank/DDBJ whole genome shotgun (WGS) entry which is preliminary data.</text>
</comment>
<dbReference type="Pfam" id="PF13560">
    <property type="entry name" value="HTH_31"/>
    <property type="match status" value="1"/>
</dbReference>
<evidence type="ECO:0000313" key="3">
    <source>
        <dbReference type="Proteomes" id="UP000294257"/>
    </source>
</evidence>
<dbReference type="AlphaFoldDB" id="A0A4Q7KNK9"/>
<dbReference type="PROSITE" id="PS50943">
    <property type="entry name" value="HTH_CROC1"/>
    <property type="match status" value="1"/>
</dbReference>
<dbReference type="InterPro" id="IPR010982">
    <property type="entry name" value="Lambda_DNA-bd_dom_sf"/>
</dbReference>
<dbReference type="Proteomes" id="UP000294257">
    <property type="component" value="Unassembled WGS sequence"/>
</dbReference>
<gene>
    <name evidence="2" type="ORF">EV193_10646</name>
</gene>
<feature type="domain" description="HTH cro/C1-type" evidence="1">
    <location>
        <begin position="7"/>
        <end position="63"/>
    </location>
</feature>
<keyword evidence="3" id="KW-1185">Reference proteome</keyword>
<dbReference type="Gene3D" id="1.10.260.40">
    <property type="entry name" value="lambda repressor-like DNA-binding domains"/>
    <property type="match status" value="1"/>
</dbReference>
<dbReference type="OrthoDB" id="3504495at2"/>
<reference evidence="2 3" key="1">
    <citation type="submission" date="2019-02" db="EMBL/GenBank/DDBJ databases">
        <title>Genomic Encyclopedia of Type Strains, Phase IV (KMG-IV): sequencing the most valuable type-strain genomes for metagenomic binning, comparative biology and taxonomic classification.</title>
        <authorList>
            <person name="Goeker M."/>
        </authorList>
    </citation>
    <scope>NUCLEOTIDE SEQUENCE [LARGE SCALE GENOMIC DNA]</scope>
    <source>
        <strain evidence="2 3">DSM 101727</strain>
    </source>
</reference>
<protein>
    <submittedName>
        <fullName evidence="2">Transcriptional regulator with XRE-family HTH domain</fullName>
    </submittedName>
</protein>
<proteinExistence type="predicted"/>